<evidence type="ECO:0000313" key="1">
    <source>
        <dbReference type="EMBL" id="CAG8843543.1"/>
    </source>
</evidence>
<evidence type="ECO:0000313" key="2">
    <source>
        <dbReference type="Proteomes" id="UP000789920"/>
    </source>
</evidence>
<dbReference type="Proteomes" id="UP000789920">
    <property type="component" value="Unassembled WGS sequence"/>
</dbReference>
<comment type="caution">
    <text evidence="1">The sequence shown here is derived from an EMBL/GenBank/DDBJ whole genome shotgun (WGS) entry which is preliminary data.</text>
</comment>
<name>A0ACA9SLS7_9GLOM</name>
<keyword evidence="2" id="KW-1185">Reference proteome</keyword>
<protein>
    <submittedName>
        <fullName evidence="1">20782_t:CDS:1</fullName>
    </submittedName>
</protein>
<proteinExistence type="predicted"/>
<feature type="non-terminal residue" evidence="1">
    <location>
        <position position="1"/>
    </location>
</feature>
<dbReference type="EMBL" id="CAJVQC010138819">
    <property type="protein sequence ID" value="CAG8843543.1"/>
    <property type="molecule type" value="Genomic_DNA"/>
</dbReference>
<reference evidence="1" key="1">
    <citation type="submission" date="2021-06" db="EMBL/GenBank/DDBJ databases">
        <authorList>
            <person name="Kallberg Y."/>
            <person name="Tangrot J."/>
            <person name="Rosling A."/>
        </authorList>
    </citation>
    <scope>NUCLEOTIDE SEQUENCE</scope>
    <source>
        <strain evidence="1">MA461A</strain>
    </source>
</reference>
<feature type="non-terminal residue" evidence="1">
    <location>
        <position position="155"/>
    </location>
</feature>
<gene>
    <name evidence="1" type="ORF">RPERSI_LOCUS32810</name>
</gene>
<accession>A0ACA9SLS7</accession>
<sequence>ALAELWEVDDGKLPNYLAIEEKLVTVDKTLQLLLEDYGSSFGGTYIDVKERSVYVNTVNSSAVPSIINSPELIRTGYLKFIDFKPAKNSMDNLIHRFRKISDLARKYQPYNLIIYIDMKINDVIICYVNEDPIVNLAFYLVVKKYKPKYIELKPD</sequence>
<organism evidence="1 2">
    <name type="scientific">Racocetra persica</name>
    <dbReference type="NCBI Taxonomy" id="160502"/>
    <lineage>
        <taxon>Eukaryota</taxon>
        <taxon>Fungi</taxon>
        <taxon>Fungi incertae sedis</taxon>
        <taxon>Mucoromycota</taxon>
        <taxon>Glomeromycotina</taxon>
        <taxon>Glomeromycetes</taxon>
        <taxon>Diversisporales</taxon>
        <taxon>Gigasporaceae</taxon>
        <taxon>Racocetra</taxon>
    </lineage>
</organism>